<feature type="transmembrane region" description="Helical" evidence="8">
    <location>
        <begin position="1637"/>
        <end position="1659"/>
    </location>
</feature>
<feature type="transmembrane region" description="Helical" evidence="8">
    <location>
        <begin position="1379"/>
        <end position="1402"/>
    </location>
</feature>
<dbReference type="HOGENOM" id="CLU_241941_0_0_1"/>
<dbReference type="Pfam" id="PF02518">
    <property type="entry name" value="HATPase_c"/>
    <property type="match status" value="1"/>
</dbReference>
<feature type="transmembrane region" description="Helical" evidence="8">
    <location>
        <begin position="1671"/>
        <end position="1689"/>
    </location>
</feature>
<evidence type="ECO:0000256" key="7">
    <source>
        <dbReference type="SAM" id="MobiDB-lite"/>
    </source>
</evidence>
<keyword evidence="4 8" id="KW-1133">Transmembrane helix</keyword>
<feature type="transmembrane region" description="Helical" evidence="8">
    <location>
        <begin position="1414"/>
        <end position="1437"/>
    </location>
</feature>
<feature type="region of interest" description="Disordered" evidence="7">
    <location>
        <begin position="1149"/>
        <end position="1200"/>
    </location>
</feature>
<dbReference type="PANTHER" id="PTHR23507:SF40">
    <property type="entry name" value="TETRACYCLINE-EFFLUX TRANSPORTER"/>
    <property type="match status" value="1"/>
</dbReference>
<evidence type="ECO:0000256" key="8">
    <source>
        <dbReference type="SAM" id="Phobius"/>
    </source>
</evidence>
<dbReference type="KEGG" id="bor:COCMIDRAFT_88648"/>
<dbReference type="SUPFAM" id="SSF103473">
    <property type="entry name" value="MFS general substrate transporter"/>
    <property type="match status" value="1"/>
</dbReference>
<dbReference type="InterPro" id="IPR020846">
    <property type="entry name" value="MFS_dom"/>
</dbReference>
<dbReference type="PANTHER" id="PTHR23507">
    <property type="entry name" value="ZGC:174356"/>
    <property type="match status" value="1"/>
</dbReference>
<feature type="domain" description="Major facilitator superfamily (MFS) profile" evidence="11">
    <location>
        <begin position="1218"/>
        <end position="1694"/>
    </location>
</feature>
<feature type="transmembrane region" description="Helical" evidence="8">
    <location>
        <begin position="1217"/>
        <end position="1236"/>
    </location>
</feature>
<dbReference type="SMART" id="SM00448">
    <property type="entry name" value="REC"/>
    <property type="match status" value="1"/>
</dbReference>
<dbReference type="InterPro" id="IPR004358">
    <property type="entry name" value="Sig_transdc_His_kin-like_C"/>
</dbReference>
<feature type="transmembrane region" description="Helical" evidence="8">
    <location>
        <begin position="1313"/>
        <end position="1332"/>
    </location>
</feature>
<evidence type="ECO:0000259" key="9">
    <source>
        <dbReference type="PROSITE" id="PS50109"/>
    </source>
</evidence>
<dbReference type="Proteomes" id="UP000054032">
    <property type="component" value="Unassembled WGS sequence"/>
</dbReference>
<dbReference type="InterPro" id="IPR036259">
    <property type="entry name" value="MFS_trans_sf"/>
</dbReference>
<dbReference type="Pfam" id="PF00072">
    <property type="entry name" value="Response_reg"/>
    <property type="match status" value="1"/>
</dbReference>
<dbReference type="PROSITE" id="PS50850">
    <property type="entry name" value="MFS"/>
    <property type="match status" value="1"/>
</dbReference>
<dbReference type="PROSITE" id="PS50109">
    <property type="entry name" value="HIS_KIN"/>
    <property type="match status" value="1"/>
</dbReference>
<feature type="region of interest" description="Disordered" evidence="7">
    <location>
        <begin position="523"/>
        <end position="543"/>
    </location>
</feature>
<dbReference type="CDD" id="cd00082">
    <property type="entry name" value="HisKA"/>
    <property type="match status" value="1"/>
</dbReference>
<dbReference type="OrthoDB" id="3026777at2759"/>
<feature type="transmembrane region" description="Helical" evidence="8">
    <location>
        <begin position="1539"/>
        <end position="1559"/>
    </location>
</feature>
<dbReference type="GO" id="GO:0022857">
    <property type="term" value="F:transmembrane transporter activity"/>
    <property type="evidence" value="ECO:0007669"/>
    <property type="project" value="InterPro"/>
</dbReference>
<dbReference type="SMART" id="SM00388">
    <property type="entry name" value="HisKA"/>
    <property type="match status" value="1"/>
</dbReference>
<evidence type="ECO:0000313" key="13">
    <source>
        <dbReference type="Proteomes" id="UP000054032"/>
    </source>
</evidence>
<dbReference type="SUPFAM" id="SSF52172">
    <property type="entry name" value="CheY-like"/>
    <property type="match status" value="1"/>
</dbReference>
<dbReference type="GeneID" id="19127320"/>
<feature type="compositionally biased region" description="Polar residues" evidence="7">
    <location>
        <begin position="524"/>
        <end position="543"/>
    </location>
</feature>
<evidence type="ECO:0000256" key="3">
    <source>
        <dbReference type="ARBA" id="ARBA00022692"/>
    </source>
</evidence>
<dbReference type="InterPro" id="IPR036097">
    <property type="entry name" value="HisK_dim/P_sf"/>
</dbReference>
<dbReference type="Gene3D" id="1.10.287.130">
    <property type="match status" value="1"/>
</dbReference>
<organism evidence="12 13">
    <name type="scientific">Bipolaris oryzae ATCC 44560</name>
    <dbReference type="NCBI Taxonomy" id="930090"/>
    <lineage>
        <taxon>Eukaryota</taxon>
        <taxon>Fungi</taxon>
        <taxon>Dikarya</taxon>
        <taxon>Ascomycota</taxon>
        <taxon>Pezizomycotina</taxon>
        <taxon>Dothideomycetes</taxon>
        <taxon>Pleosporomycetidae</taxon>
        <taxon>Pleosporales</taxon>
        <taxon>Pleosporineae</taxon>
        <taxon>Pleosporaceae</taxon>
        <taxon>Bipolaris</taxon>
    </lineage>
</organism>
<dbReference type="Gene3D" id="3.30.565.10">
    <property type="entry name" value="Histidine kinase-like ATPase, C-terminal domain"/>
    <property type="match status" value="1"/>
</dbReference>
<dbReference type="Gene3D" id="1.20.1250.20">
    <property type="entry name" value="MFS general substrate transporter like domains"/>
    <property type="match status" value="1"/>
</dbReference>
<feature type="transmembrane region" description="Helical" evidence="8">
    <location>
        <begin position="1580"/>
        <end position="1598"/>
    </location>
</feature>
<dbReference type="InterPro" id="IPR011701">
    <property type="entry name" value="MFS"/>
</dbReference>
<sequence>MPFSKLSEQQQAFIANRARVWEVRRFCQVLPSVAKYVRGADASLTSKPSKPDECSENEPDGALAALLRCLVHRTGADLAMISLLDDHTQYFVSGASRANFNDIKVTLDSTKWYGCESVSHHGGLCERTITMQNLPGTMALYEELDMAKVDRTKHLPFVTGDIAKFRYYAGVPLNPYGGPNIGTVFIFCEAPLETGLSDANRAYMFEIASHIIKHLEQAVEALEGKRVIRFNKTVASLLDVDLSSSITADSLNEPAPGIQAEQGEAMVSNLYTEATLRLYQLAATLLNDTFEFDGVRIHEVDQFGSYTNHNPDWNGSKILAQHLGPMEQPPVDPSQALLERLLDMFPQGCVIQMLEGPDSIVAATNAGKVMLVIDQLISTELPQIFPMAKQVVVMPLWDTHRERNIGAVLGFANDQSRIYLGSTDLWSISALCTTLMTQVRRLEVQAMDKIKSDFLGSMSHEMRTPLHGILSALELLSDTPYNADQRDLLETARYSGISLLNTIEHVLHFSKISSTARVLDETRSNGSSMWSPQQSSPRYTQTAAMPGKKHTSKMISVCEEAFQQETRRLRLKDAIQSQFSSPSQRFYSRASSPSPSNNAIKFNCPTGCVRVSLDVDETSCTLCFTDAGKGINPDFLRHSIFDAFSQEDPLVEGTGLGLSIVKRTVTALGGQLDVDSKETRGSTFTVKFPLQRVVFDPSHVLELGGSSLPELQLSVFVPSRWTSEGGMRGPRCIEMLLASLTRSLSRWFQVTVTSWESSSPDLRLLIVLEEDLADAKRTYGEAFDHARCIVLCPDLQASPTPGISPLEGITTIIGSVTLSNLQDALAGLFPDLITVSDPHDDVEPLRGSMGDSIETMLARGRQREEENNNNTPPGDGLSHEMYTIREAPSQGNDTMDEVPLEAASKTTSIEPLDRLAADAAAKLTINHVDGNAQTKELAVPTPPLPPKPNLREPKLLLVDDNPVNLKVLGMYARKCSKMAAKSVDGGQKAIDAFKAAFFDDDNTAQHFDLIFLDLSMPEVSGFDVARQIREIEAKWESRSRVYICALTGLSSDKDRNAAYASGVDQYLVKPARLDDLQWVVGRWRDIELQQCARYRNPNTAPQQYPGSPPPPVESTSGPEQVEHDTLLDMAATTDSAFVEDVDIERELEARVRGSSQSHKSGATSPAPDSDNEDAPLLRPSGDDDYGSARGDEHNDSEEEWAGDADFRGLPWWKRPSIYWLLPPFLLFTTAFGGIIVPKINLIMDLVCEDYYATLETDPISSPMDPGQDRCQNDVISSRSSLFLLYASLCSGLLSAIISPKIGALSDRYGRKKFMIANTCGTLLGEIITILAAKFPETVHVNWILVGYCLEGISGSFIVGMACAHSYASDVVAPQKRNVAFSYFHACLFGGIAIGPVLAGYIINAREKAVGKTEAVLLIFYMALGAHLFFIAFLAFVVPESLSKARQEAAREKYQEEIERHEPAADWINQLRSVNLFGPLKILWPTGPGTSSAVRWNLVLLAATDTIMFGVAMGAMSVVLVYTRRQFDWHEFESGRFTTIVNSCRVFSLLVILPLLTRIFRGKNGAARTRNSGSDLFDLSIIRAAIFFDMMGYLGFALVRKGELFALSGALASIGGIGSPSLGAALTKHVPQDQVGQLLGATGLLHAVARVMGPTIFNGIYSATVGTYRQTVFVSLAATFGLAFLCSWFIRPHVYIDEEKRRSTRTEEPEI</sequence>
<feature type="transmembrane region" description="Helical" evidence="8">
    <location>
        <begin position="1282"/>
        <end position="1301"/>
    </location>
</feature>
<dbReference type="PROSITE" id="PS00216">
    <property type="entry name" value="SUGAR_TRANSPORT_1"/>
    <property type="match status" value="1"/>
</dbReference>
<feature type="transmembrane region" description="Helical" evidence="8">
    <location>
        <begin position="1604"/>
        <end position="1625"/>
    </location>
</feature>
<keyword evidence="3 8" id="KW-0812">Transmembrane</keyword>
<keyword evidence="2 6" id="KW-0597">Phosphoprotein</keyword>
<feature type="region of interest" description="Disordered" evidence="7">
    <location>
        <begin position="859"/>
        <end position="879"/>
    </location>
</feature>
<evidence type="ECO:0000256" key="5">
    <source>
        <dbReference type="ARBA" id="ARBA00023136"/>
    </source>
</evidence>
<dbReference type="CDD" id="cd17546">
    <property type="entry name" value="REC_hyHK_CKI1_RcsC-like"/>
    <property type="match status" value="1"/>
</dbReference>
<keyword evidence="5 8" id="KW-0472">Membrane</keyword>
<dbReference type="eggNOG" id="KOG0519">
    <property type="taxonomic scope" value="Eukaryota"/>
</dbReference>
<gene>
    <name evidence="12" type="ORF">COCMIDRAFT_88648</name>
</gene>
<dbReference type="InterPro" id="IPR011006">
    <property type="entry name" value="CheY-like_superfamily"/>
</dbReference>
<dbReference type="SUPFAM" id="SSF55781">
    <property type="entry name" value="GAF domain-like"/>
    <property type="match status" value="1"/>
</dbReference>
<dbReference type="InterPro" id="IPR001789">
    <property type="entry name" value="Sig_transdc_resp-reg_receiver"/>
</dbReference>
<evidence type="ECO:0008006" key="14">
    <source>
        <dbReference type="Google" id="ProtNLM"/>
    </source>
</evidence>
<feature type="modified residue" description="4-aspartylphosphate" evidence="6">
    <location>
        <position position="1013"/>
    </location>
</feature>
<feature type="domain" description="Histidine kinase" evidence="9">
    <location>
        <begin position="457"/>
        <end position="692"/>
    </location>
</feature>
<evidence type="ECO:0000259" key="10">
    <source>
        <dbReference type="PROSITE" id="PS50110"/>
    </source>
</evidence>
<evidence type="ECO:0000313" key="12">
    <source>
        <dbReference type="EMBL" id="EUC47973.1"/>
    </source>
</evidence>
<feature type="transmembrane region" description="Helical" evidence="8">
    <location>
        <begin position="1344"/>
        <end position="1367"/>
    </location>
</feature>
<dbReference type="InterPro" id="IPR003661">
    <property type="entry name" value="HisK_dim/P_dom"/>
</dbReference>
<proteinExistence type="predicted"/>
<evidence type="ECO:0000256" key="1">
    <source>
        <dbReference type="ARBA" id="ARBA00004141"/>
    </source>
</evidence>
<evidence type="ECO:0000256" key="4">
    <source>
        <dbReference type="ARBA" id="ARBA00022989"/>
    </source>
</evidence>
<evidence type="ECO:0000259" key="11">
    <source>
        <dbReference type="PROSITE" id="PS50850"/>
    </source>
</evidence>
<dbReference type="SUPFAM" id="SSF47384">
    <property type="entry name" value="Homodimeric domain of signal transducing histidine kinase"/>
    <property type="match status" value="1"/>
</dbReference>
<accession>W6ZDM3</accession>
<feature type="compositionally biased region" description="Polar residues" evidence="7">
    <location>
        <begin position="1153"/>
        <end position="1163"/>
    </location>
</feature>
<dbReference type="Pfam" id="PF00512">
    <property type="entry name" value="HisKA"/>
    <property type="match status" value="1"/>
</dbReference>
<evidence type="ECO:0000256" key="2">
    <source>
        <dbReference type="ARBA" id="ARBA00022553"/>
    </source>
</evidence>
<dbReference type="InterPro" id="IPR036890">
    <property type="entry name" value="HATPase_C_sf"/>
</dbReference>
<dbReference type="SUPFAM" id="SSF55874">
    <property type="entry name" value="ATPase domain of HSP90 chaperone/DNA topoisomerase II/histidine kinase"/>
    <property type="match status" value="1"/>
</dbReference>
<dbReference type="PROSITE" id="PS50110">
    <property type="entry name" value="RESPONSE_REGULATORY"/>
    <property type="match status" value="1"/>
</dbReference>
<feature type="region of interest" description="Disordered" evidence="7">
    <location>
        <begin position="1096"/>
        <end position="1120"/>
    </location>
</feature>
<comment type="subcellular location">
    <subcellularLocation>
        <location evidence="1">Membrane</location>
        <topology evidence="1">Multi-pass membrane protein</topology>
    </subcellularLocation>
</comment>
<dbReference type="GO" id="GO:0000155">
    <property type="term" value="F:phosphorelay sensor kinase activity"/>
    <property type="evidence" value="ECO:0007669"/>
    <property type="project" value="InterPro"/>
</dbReference>
<dbReference type="InterPro" id="IPR005467">
    <property type="entry name" value="His_kinase_dom"/>
</dbReference>
<protein>
    <recommendedName>
        <fullName evidence="14">Major facilitator superfamily (MFS) profile domain-containing protein</fullName>
    </recommendedName>
</protein>
<dbReference type="eggNOG" id="KOG2816">
    <property type="taxonomic scope" value="Eukaryota"/>
</dbReference>
<reference evidence="12 13" key="1">
    <citation type="journal article" date="2013" name="PLoS Genet.">
        <title>Comparative genome structure, secondary metabolite, and effector coding capacity across Cochliobolus pathogens.</title>
        <authorList>
            <person name="Condon B.J."/>
            <person name="Leng Y."/>
            <person name="Wu D."/>
            <person name="Bushley K.E."/>
            <person name="Ohm R.A."/>
            <person name="Otillar R."/>
            <person name="Martin J."/>
            <person name="Schackwitz W."/>
            <person name="Grimwood J."/>
            <person name="MohdZainudin N."/>
            <person name="Xue C."/>
            <person name="Wang R."/>
            <person name="Manning V.A."/>
            <person name="Dhillon B."/>
            <person name="Tu Z.J."/>
            <person name="Steffenson B.J."/>
            <person name="Salamov A."/>
            <person name="Sun H."/>
            <person name="Lowry S."/>
            <person name="LaButti K."/>
            <person name="Han J."/>
            <person name="Copeland A."/>
            <person name="Lindquist E."/>
            <person name="Barry K."/>
            <person name="Schmutz J."/>
            <person name="Baker S.E."/>
            <person name="Ciuffetti L.M."/>
            <person name="Grigoriev I.V."/>
            <person name="Zhong S."/>
            <person name="Turgeon B.G."/>
        </authorList>
    </citation>
    <scope>NUCLEOTIDE SEQUENCE [LARGE SCALE GENOMIC DNA]</scope>
    <source>
        <strain evidence="12 13">ATCC 44560</strain>
    </source>
</reference>
<dbReference type="InterPro" id="IPR003594">
    <property type="entry name" value="HATPase_dom"/>
</dbReference>
<feature type="domain" description="Response regulatory" evidence="10">
    <location>
        <begin position="954"/>
        <end position="1084"/>
    </location>
</feature>
<dbReference type="RefSeq" id="XP_007685522.1">
    <property type="nucleotide sequence ID" value="XM_007687332.1"/>
</dbReference>
<dbReference type="PRINTS" id="PR00344">
    <property type="entry name" value="BCTRLSENSOR"/>
</dbReference>
<dbReference type="Gene3D" id="3.40.50.2300">
    <property type="match status" value="1"/>
</dbReference>
<keyword evidence="13" id="KW-1185">Reference proteome</keyword>
<dbReference type="EMBL" id="KI963946">
    <property type="protein sequence ID" value="EUC47973.1"/>
    <property type="molecule type" value="Genomic_DNA"/>
</dbReference>
<feature type="transmembrane region" description="Helical" evidence="8">
    <location>
        <begin position="1497"/>
        <end position="1519"/>
    </location>
</feature>
<evidence type="ECO:0000256" key="6">
    <source>
        <dbReference type="PROSITE-ProRule" id="PRU00169"/>
    </source>
</evidence>
<name>W6ZDM3_COCMI</name>
<dbReference type="Pfam" id="PF07690">
    <property type="entry name" value="MFS_1"/>
    <property type="match status" value="1"/>
</dbReference>
<dbReference type="GO" id="GO:0016020">
    <property type="term" value="C:membrane"/>
    <property type="evidence" value="ECO:0007669"/>
    <property type="project" value="UniProtKB-SubCell"/>
</dbReference>
<dbReference type="InterPro" id="IPR005829">
    <property type="entry name" value="Sugar_transporter_CS"/>
</dbReference>
<dbReference type="SMART" id="SM00387">
    <property type="entry name" value="HATPase_c"/>
    <property type="match status" value="1"/>
</dbReference>